<sequence>MTLSAPPPPPPAGQPPAGAPGTSHSAQAPARRAGRGARAGRAVRAALAAGATLALAAVAVLGSAGTTPAAADTLPGGLGPCVGPDCPDPYPPIHNGPIAGRDNGISVFVGGDFRVREGAAEAEGRVVTLGDFDQNRTRGGAVYNVGEAGVGSRVPPPVGADWLTTGGAVTVASGNRLLAEQGVVRHARGTSGTILAQRVVQDQDAAAPYEGLREQLTAASRCYAYGDDGEGRPATGTAVNNGTATVFTGDGTSSLQVFNVDFDMTGASGGQQGLTFANIPDDATVLVNVIGGPRTINTYSGGIADSDPFNQLRERLLWNFPDAGEVTLEGTGQFQGSVLAGNPASTTTLTLPGLNGRFFTAGSLTHTSRASGGGGQEIHNYPFNGDLPDCDPAPAPKGSLTVVKTDAVSGDPLPGAVFEAWEETNGRAGLQTSGDDPDRRTGPACTTDGRGRCVFGELELGEYYLRETAVPDGYQLPDRVVTGPYRLTSDNASEGVTVTLGNERTPDEPKGSLTVVKTDAVSGDPLAGAVFEAWEESNGRAGLQTSGDDPDRRAGSACTTDGRGRCVFGELELGEYYLRETAVPDGYQLPDRVVTGP</sequence>
<comment type="caution">
    <text evidence="7">The sequence shown here is derived from an EMBL/GenBank/DDBJ whole genome shotgun (WGS) entry which is preliminary data.</text>
</comment>
<keyword evidence="2" id="KW-0964">Secreted</keyword>
<feature type="non-terminal residue" evidence="7">
    <location>
        <position position="597"/>
    </location>
</feature>
<accession>A0A6G4WTW7</accession>
<feature type="region of interest" description="Disordered" evidence="4">
    <location>
        <begin position="537"/>
        <end position="557"/>
    </location>
</feature>
<proteinExistence type="inferred from homology"/>
<feature type="domain" description="Choice-of-anchor A" evidence="6">
    <location>
        <begin position="104"/>
        <end position="365"/>
    </location>
</feature>
<evidence type="ECO:0000256" key="4">
    <source>
        <dbReference type="SAM" id="MobiDB-lite"/>
    </source>
</evidence>
<protein>
    <submittedName>
        <fullName evidence="7">Choice-of-anchor A family protein</fullName>
    </submittedName>
</protein>
<evidence type="ECO:0000256" key="3">
    <source>
        <dbReference type="ARBA" id="ARBA00022729"/>
    </source>
</evidence>
<dbReference type="Gene3D" id="2.60.40.10">
    <property type="entry name" value="Immunoglobulins"/>
    <property type="match status" value="2"/>
</dbReference>
<feature type="region of interest" description="Disordered" evidence="4">
    <location>
        <begin position="1"/>
        <end position="37"/>
    </location>
</feature>
<evidence type="ECO:0000313" key="8">
    <source>
        <dbReference type="Proteomes" id="UP000477722"/>
    </source>
</evidence>
<dbReference type="InterPro" id="IPR041033">
    <property type="entry name" value="SpaA_PFL_dom_1"/>
</dbReference>
<evidence type="ECO:0000256" key="1">
    <source>
        <dbReference type="ARBA" id="ARBA00007257"/>
    </source>
</evidence>
<gene>
    <name evidence="7" type="ORF">G5C65_06890</name>
</gene>
<keyword evidence="8" id="KW-1185">Reference proteome</keyword>
<feature type="compositionally biased region" description="Pro residues" evidence="4">
    <location>
        <begin position="1"/>
        <end position="18"/>
    </location>
</feature>
<feature type="region of interest" description="Disordered" evidence="4">
    <location>
        <begin position="427"/>
        <end position="446"/>
    </location>
</feature>
<feature type="domain" description="SpaA-like prealbumin fold" evidence="5">
    <location>
        <begin position="398"/>
        <end position="479"/>
    </location>
</feature>
<dbReference type="PANTHER" id="PTHR36108:SF13">
    <property type="entry name" value="COLOSSIN-B-RELATED"/>
    <property type="match status" value="1"/>
</dbReference>
<keyword evidence="3" id="KW-0732">Signal</keyword>
<name>A0A6G4WTW7_9ACTN</name>
<dbReference type="Pfam" id="PF20597">
    <property type="entry name" value="pAdhesive_15"/>
    <property type="match status" value="1"/>
</dbReference>
<feature type="domain" description="SpaA-like prealbumin fold" evidence="5">
    <location>
        <begin position="511"/>
        <end position="592"/>
    </location>
</feature>
<evidence type="ECO:0000259" key="5">
    <source>
        <dbReference type="Pfam" id="PF17802"/>
    </source>
</evidence>
<dbReference type="GO" id="GO:0005975">
    <property type="term" value="P:carbohydrate metabolic process"/>
    <property type="evidence" value="ECO:0007669"/>
    <property type="project" value="UniProtKB-ARBA"/>
</dbReference>
<organism evidence="7 8">
    <name type="scientific">Streptomyces boncukensis</name>
    <dbReference type="NCBI Taxonomy" id="2711219"/>
    <lineage>
        <taxon>Bacteria</taxon>
        <taxon>Bacillati</taxon>
        <taxon>Actinomycetota</taxon>
        <taxon>Actinomycetes</taxon>
        <taxon>Kitasatosporales</taxon>
        <taxon>Streptomycetaceae</taxon>
        <taxon>Streptomyces</taxon>
    </lineage>
</organism>
<dbReference type="EMBL" id="JAAKZZ010000043">
    <property type="protein sequence ID" value="NGO68080.1"/>
    <property type="molecule type" value="Genomic_DNA"/>
</dbReference>
<comment type="similarity">
    <text evidence="1">Belongs to the serine-aspartate repeat-containing protein (SDr) family.</text>
</comment>
<dbReference type="AlphaFoldDB" id="A0A6G4WTW7"/>
<evidence type="ECO:0000259" key="6">
    <source>
        <dbReference type="Pfam" id="PF20597"/>
    </source>
</evidence>
<dbReference type="Proteomes" id="UP000477722">
    <property type="component" value="Unassembled WGS sequence"/>
</dbReference>
<evidence type="ECO:0000313" key="7">
    <source>
        <dbReference type="EMBL" id="NGO68080.1"/>
    </source>
</evidence>
<dbReference type="RefSeq" id="WP_165297737.1">
    <property type="nucleotide sequence ID" value="NZ_JAAKZZ010000043.1"/>
</dbReference>
<dbReference type="Pfam" id="PF17802">
    <property type="entry name" value="SpaA"/>
    <property type="match status" value="2"/>
</dbReference>
<dbReference type="PANTHER" id="PTHR36108">
    <property type="entry name" value="COLOSSIN-B-RELATED"/>
    <property type="match status" value="1"/>
</dbReference>
<dbReference type="InterPro" id="IPR013783">
    <property type="entry name" value="Ig-like_fold"/>
</dbReference>
<dbReference type="NCBIfam" id="TIGR04215">
    <property type="entry name" value="choice_anch_A"/>
    <property type="match status" value="1"/>
</dbReference>
<dbReference type="InterPro" id="IPR026588">
    <property type="entry name" value="Choice_anch_A"/>
</dbReference>
<reference evidence="7 8" key="1">
    <citation type="submission" date="2020-02" db="EMBL/GenBank/DDBJ databases">
        <title>Whole-genome analyses of novel actinobacteria.</title>
        <authorList>
            <person name="Sahin N."/>
            <person name="Tatar D."/>
        </authorList>
    </citation>
    <scope>NUCLEOTIDE SEQUENCE [LARGE SCALE GENOMIC DNA]</scope>
    <source>
        <strain evidence="7 8">SB3404</strain>
    </source>
</reference>
<evidence type="ECO:0000256" key="2">
    <source>
        <dbReference type="ARBA" id="ARBA00022525"/>
    </source>
</evidence>